<evidence type="ECO:0000256" key="1">
    <source>
        <dbReference type="SAM" id="Phobius"/>
    </source>
</evidence>
<feature type="transmembrane region" description="Helical" evidence="1">
    <location>
        <begin position="257"/>
        <end position="278"/>
    </location>
</feature>
<feature type="transmembrane region" description="Helical" evidence="1">
    <location>
        <begin position="462"/>
        <end position="480"/>
    </location>
</feature>
<proteinExistence type="predicted"/>
<feature type="transmembrane region" description="Helical" evidence="1">
    <location>
        <begin position="492"/>
        <end position="509"/>
    </location>
</feature>
<dbReference type="InterPro" id="IPR010640">
    <property type="entry name" value="Low_temperature_requirement_A"/>
</dbReference>
<evidence type="ECO:0000313" key="3">
    <source>
        <dbReference type="Proteomes" id="UP000780801"/>
    </source>
</evidence>
<accession>A0A9P6FP59</accession>
<comment type="caution">
    <text evidence="2">The sequence shown here is derived from an EMBL/GenBank/DDBJ whole genome shotgun (WGS) entry which is preliminary data.</text>
</comment>
<feature type="non-terminal residue" evidence="2">
    <location>
        <position position="1"/>
    </location>
</feature>
<dbReference type="PANTHER" id="PTHR42101">
    <property type="entry name" value="CHROMOSOME 16, WHOLE GENOME SHOTGUN SEQUENCE"/>
    <property type="match status" value="1"/>
</dbReference>
<reference evidence="2" key="1">
    <citation type="journal article" date="2020" name="Fungal Divers.">
        <title>Resolving the Mortierellaceae phylogeny through synthesis of multi-gene phylogenetics and phylogenomics.</title>
        <authorList>
            <person name="Vandepol N."/>
            <person name="Liber J."/>
            <person name="Desiro A."/>
            <person name="Na H."/>
            <person name="Kennedy M."/>
            <person name="Barry K."/>
            <person name="Grigoriev I.V."/>
            <person name="Miller A.N."/>
            <person name="O'Donnell K."/>
            <person name="Stajich J.E."/>
            <person name="Bonito G."/>
        </authorList>
    </citation>
    <scope>NUCLEOTIDE SEQUENCE</scope>
    <source>
        <strain evidence="2">KOD1015</strain>
    </source>
</reference>
<feature type="transmembrane region" description="Helical" evidence="1">
    <location>
        <begin position="516"/>
        <end position="542"/>
    </location>
</feature>
<keyword evidence="1" id="KW-0812">Transmembrane</keyword>
<dbReference type="PANTHER" id="PTHR42101:SF1">
    <property type="entry name" value="LOW TEMPERATURE REQUIREMENT A"/>
    <property type="match status" value="1"/>
</dbReference>
<name>A0A9P6FP59_9FUNG</name>
<protein>
    <recommendedName>
        <fullName evidence="4">Low temperature requirement protein LtrA</fullName>
    </recommendedName>
</protein>
<feature type="transmembrane region" description="Helical" evidence="1">
    <location>
        <begin position="352"/>
        <end position="373"/>
    </location>
</feature>
<dbReference type="Proteomes" id="UP000780801">
    <property type="component" value="Unassembled WGS sequence"/>
</dbReference>
<dbReference type="EMBL" id="JAABOA010003289">
    <property type="protein sequence ID" value="KAF9578824.1"/>
    <property type="molecule type" value="Genomic_DNA"/>
</dbReference>
<evidence type="ECO:0000313" key="2">
    <source>
        <dbReference type="EMBL" id="KAF9578824.1"/>
    </source>
</evidence>
<organism evidence="2 3">
    <name type="scientific">Lunasporangiospora selenospora</name>
    <dbReference type="NCBI Taxonomy" id="979761"/>
    <lineage>
        <taxon>Eukaryota</taxon>
        <taxon>Fungi</taxon>
        <taxon>Fungi incertae sedis</taxon>
        <taxon>Mucoromycota</taxon>
        <taxon>Mortierellomycotina</taxon>
        <taxon>Mortierellomycetes</taxon>
        <taxon>Mortierellales</taxon>
        <taxon>Mortierellaceae</taxon>
        <taxon>Lunasporangiospora</taxon>
    </lineage>
</organism>
<feature type="transmembrane region" description="Helical" evidence="1">
    <location>
        <begin position="173"/>
        <end position="190"/>
    </location>
</feature>
<dbReference type="Pfam" id="PF06772">
    <property type="entry name" value="LtrA"/>
    <property type="match status" value="1"/>
</dbReference>
<dbReference type="OrthoDB" id="191995at2759"/>
<dbReference type="AlphaFoldDB" id="A0A9P6FP59"/>
<evidence type="ECO:0008006" key="4">
    <source>
        <dbReference type="Google" id="ProtNLM"/>
    </source>
</evidence>
<feature type="transmembrane region" description="Helical" evidence="1">
    <location>
        <begin position="393"/>
        <end position="413"/>
    </location>
</feature>
<sequence length="553" mass="63083">HKGELVLQVRPLPYEAPAEALTRSYSLSGRDVDILAQHLCLSPEQRQKLPRAGRPIDLQHHIQTELLRRVHLGLDIGDHHQGHHRRFFLEDNPFTFEIRDQKSPCHHGADEDKHLSGSGKYAFKKPVADLSDLASLKHSKKSATWMELFFDLTFVANITIFTHQHPIVDMTTLLRYCGWFTILWWMWLSQTMFDVRFSTDDLLNRIWKLIQLFALAGFAGNSNRFTNSNSSGFALSYAGQYFIVWIHAPDKRSRRPILLYMVANFISFVMWWASAFLIDMLSDQARYSIWFSAIGIEILVNIGLSNNDSVTFAGSHLPERLGLFTLIVLGESIMGLFMVTDDLVTAPGKLGWDNLTLLIFSITIVKCQWFLYFDDYHEQGPVRSSVHSVLWTYLHFMLNLSQLLLGVGCIDLIRIFQQDKELPSFLSHMETSHPTGASGAGKEAAPGEEGSHELISMYTKKYFLIVAANVFLWNAAIKWVTSRPGEKFDRAIYISRLVMAIVVVCLLLVEHHRLSAFSLLGLGVGFSLLQVGSDLLVLYYAARRDFQQQQHLY</sequence>
<keyword evidence="3" id="KW-1185">Reference proteome</keyword>
<feature type="transmembrane region" description="Helical" evidence="1">
    <location>
        <begin position="321"/>
        <end position="340"/>
    </location>
</feature>
<gene>
    <name evidence="2" type="ORF">BGW38_005186</name>
</gene>
<keyword evidence="1" id="KW-1133">Transmembrane helix</keyword>
<keyword evidence="1" id="KW-0472">Membrane</keyword>